<evidence type="ECO:0000313" key="2">
    <source>
        <dbReference type="Proteomes" id="UP000294325"/>
    </source>
</evidence>
<gene>
    <name evidence="1" type="ORF">E3U44_07950</name>
</gene>
<evidence type="ECO:0000313" key="1">
    <source>
        <dbReference type="EMBL" id="QBQ54446.1"/>
    </source>
</evidence>
<proteinExistence type="predicted"/>
<name>A0A4P7C107_9GAMM</name>
<accession>A0A4P7C107</accession>
<reference evidence="1 2" key="1">
    <citation type="submission" date="2019-03" db="EMBL/GenBank/DDBJ databases">
        <title>The genome sequence of Nitrosococcus wardiae strain D1FHST reveals the archetypal metabolic capacity of ammonia-oxidizing Gammaproteobacteria.</title>
        <authorList>
            <person name="Wang L."/>
            <person name="Lim C.K."/>
            <person name="Hanson T.E."/>
            <person name="Dang H."/>
            <person name="Klotz M.G."/>
        </authorList>
    </citation>
    <scope>NUCLEOTIDE SEQUENCE [LARGE SCALE GENOMIC DNA]</scope>
    <source>
        <strain evidence="1 2">D1FHS</strain>
    </source>
</reference>
<dbReference type="EMBL" id="CP038033">
    <property type="protein sequence ID" value="QBQ54446.1"/>
    <property type="molecule type" value="Genomic_DNA"/>
</dbReference>
<dbReference type="Proteomes" id="UP000294325">
    <property type="component" value="Chromosome"/>
</dbReference>
<dbReference type="AlphaFoldDB" id="A0A4P7C107"/>
<dbReference type="KEGG" id="nwr:E3U44_07950"/>
<keyword evidence="2" id="KW-1185">Reference proteome</keyword>
<dbReference type="RefSeq" id="WP_134357646.1">
    <property type="nucleotide sequence ID" value="NZ_CP038033.1"/>
</dbReference>
<protein>
    <submittedName>
        <fullName evidence="1">Uncharacterized protein</fullName>
    </submittedName>
</protein>
<sequence length="97" mass="10668">MPEEVELPVLLPRFVVMFEVVLLKPITREQSNNLKAAVYVFESGAAQSDEAVSALGARQFDGLSAGQTLGFIDFTAFNHAIAGLFTLACDKERCPWY</sequence>
<organism evidence="1 2">
    <name type="scientific">Nitrosococcus wardiae</name>
    <dbReference type="NCBI Taxonomy" id="1814290"/>
    <lineage>
        <taxon>Bacteria</taxon>
        <taxon>Pseudomonadati</taxon>
        <taxon>Pseudomonadota</taxon>
        <taxon>Gammaproteobacteria</taxon>
        <taxon>Chromatiales</taxon>
        <taxon>Chromatiaceae</taxon>
        <taxon>Nitrosococcus</taxon>
    </lineage>
</organism>